<keyword evidence="3" id="KW-1185">Reference proteome</keyword>
<feature type="transmembrane region" description="Helical" evidence="1">
    <location>
        <begin position="77"/>
        <end position="97"/>
    </location>
</feature>
<evidence type="ECO:0000256" key="1">
    <source>
        <dbReference type="SAM" id="Phobius"/>
    </source>
</evidence>
<gene>
    <name evidence="2" type="ORF">MSP7336_01245</name>
</gene>
<keyword evidence="1" id="KW-0812">Transmembrane</keyword>
<accession>A0A1E3TC77</accession>
<dbReference type="Proteomes" id="UP000252015">
    <property type="component" value="Unassembled WGS sequence"/>
</dbReference>
<dbReference type="RefSeq" id="WP_069397326.1">
    <property type="nucleotide sequence ID" value="NZ_JACKUN010000037.1"/>
</dbReference>
<sequence>MTSPQYPGTPQQPRYPPFRPVHAPTQRSAADVTATSVMSVFALLAGMGSFFFSWFFAMATDACMSECNTTPLDLAYLVTWGGIVIAGLVALVGMRVAGKRGWAMWIWPTVSLVLIVVTFLIGLELANSLITQG</sequence>
<keyword evidence="1" id="KW-1133">Transmembrane helix</keyword>
<organism evidence="2 3">
    <name type="scientific">Mycobacterium shimoidei</name>
    <dbReference type="NCBI Taxonomy" id="29313"/>
    <lineage>
        <taxon>Bacteria</taxon>
        <taxon>Bacillati</taxon>
        <taxon>Actinomycetota</taxon>
        <taxon>Actinomycetes</taxon>
        <taxon>Mycobacteriales</taxon>
        <taxon>Mycobacteriaceae</taxon>
        <taxon>Mycobacterium</taxon>
    </lineage>
</organism>
<name>A0A1E3TC77_MYCSH</name>
<evidence type="ECO:0000313" key="3">
    <source>
        <dbReference type="Proteomes" id="UP000252015"/>
    </source>
</evidence>
<protein>
    <submittedName>
        <fullName evidence="2">Uncharacterized protein</fullName>
    </submittedName>
</protein>
<reference evidence="2 3" key="1">
    <citation type="submission" date="2018-05" db="EMBL/GenBank/DDBJ databases">
        <authorList>
            <consortium name="IHU Genomes"/>
        </authorList>
    </citation>
    <scope>NUCLEOTIDE SEQUENCE [LARGE SCALE GENOMIC DNA]</scope>
    <source>
        <strain evidence="2 3">P7336</strain>
    </source>
</reference>
<feature type="transmembrane region" description="Helical" evidence="1">
    <location>
        <begin position="37"/>
        <end position="57"/>
    </location>
</feature>
<feature type="transmembrane region" description="Helical" evidence="1">
    <location>
        <begin position="104"/>
        <end position="123"/>
    </location>
</feature>
<dbReference type="EMBL" id="UEGW01000001">
    <property type="protein sequence ID" value="SRX93015.1"/>
    <property type="molecule type" value="Genomic_DNA"/>
</dbReference>
<keyword evidence="1" id="KW-0472">Membrane</keyword>
<dbReference type="OrthoDB" id="4733379at2"/>
<evidence type="ECO:0000313" key="2">
    <source>
        <dbReference type="EMBL" id="SRX93015.1"/>
    </source>
</evidence>
<dbReference type="AlphaFoldDB" id="A0A1E3TC77"/>
<dbReference type="STRING" id="29313.BHQ16_17405"/>
<proteinExistence type="predicted"/>